<comment type="cofactor">
    <cofactor evidence="1">
        <name>Zn(2+)</name>
        <dbReference type="ChEBI" id="CHEBI:29105"/>
    </cofactor>
</comment>
<evidence type="ECO:0000313" key="10">
    <source>
        <dbReference type="EMBL" id="OMJ29929.1"/>
    </source>
</evidence>
<feature type="compositionally biased region" description="Polar residues" evidence="8">
    <location>
        <begin position="692"/>
        <end position="704"/>
    </location>
</feature>
<organism evidence="10 11">
    <name type="scientific">Smittium culicis</name>
    <dbReference type="NCBI Taxonomy" id="133412"/>
    <lineage>
        <taxon>Eukaryota</taxon>
        <taxon>Fungi</taxon>
        <taxon>Fungi incertae sedis</taxon>
        <taxon>Zoopagomycota</taxon>
        <taxon>Kickxellomycotina</taxon>
        <taxon>Harpellomycetes</taxon>
        <taxon>Harpellales</taxon>
        <taxon>Legeriomycetaceae</taxon>
        <taxon>Smittium</taxon>
    </lineage>
</organism>
<feature type="region of interest" description="Disordered" evidence="8">
    <location>
        <begin position="903"/>
        <end position="948"/>
    </location>
</feature>
<feature type="compositionally biased region" description="Low complexity" evidence="8">
    <location>
        <begin position="479"/>
        <end position="491"/>
    </location>
</feature>
<dbReference type="PANTHER" id="PTHR11085">
    <property type="entry name" value="NAD-DEPENDENT PROTEIN DEACYLASE SIRTUIN-5, MITOCHONDRIAL-RELATED"/>
    <property type="match status" value="1"/>
</dbReference>
<comment type="caution">
    <text evidence="10">The sequence shown here is derived from an EMBL/GenBank/DDBJ whole genome shotgun (WGS) entry which is preliminary data.</text>
</comment>
<evidence type="ECO:0000259" key="9">
    <source>
        <dbReference type="PROSITE" id="PS50305"/>
    </source>
</evidence>
<keyword evidence="3" id="KW-0808">Transferase</keyword>
<dbReference type="GO" id="GO:0046970">
    <property type="term" value="F:histone H4K16 deacetylase activity, NAD-dependent"/>
    <property type="evidence" value="ECO:0007669"/>
    <property type="project" value="TreeGrafter"/>
</dbReference>
<feature type="compositionally biased region" description="Polar residues" evidence="8">
    <location>
        <begin position="717"/>
        <end position="727"/>
    </location>
</feature>
<evidence type="ECO:0000256" key="2">
    <source>
        <dbReference type="ARBA" id="ARBA00006924"/>
    </source>
</evidence>
<dbReference type="InterPro" id="IPR003000">
    <property type="entry name" value="Sirtuin"/>
</dbReference>
<feature type="binding site" evidence="7">
    <location>
        <position position="385"/>
    </location>
    <ligand>
        <name>Zn(2+)</name>
        <dbReference type="ChEBI" id="CHEBI:29105"/>
    </ligand>
</feature>
<feature type="active site" description="Proton acceptor" evidence="7">
    <location>
        <position position="374"/>
    </location>
</feature>
<feature type="binding site" evidence="7">
    <location>
        <position position="409"/>
    </location>
    <ligand>
        <name>Zn(2+)</name>
        <dbReference type="ChEBI" id="CHEBI:29105"/>
    </ligand>
</feature>
<keyword evidence="11" id="KW-1185">Reference proteome</keyword>
<evidence type="ECO:0000256" key="5">
    <source>
        <dbReference type="ARBA" id="ARBA00022833"/>
    </source>
</evidence>
<dbReference type="InterPro" id="IPR050134">
    <property type="entry name" value="NAD-dep_sirtuin_deacylases"/>
</dbReference>
<feature type="region of interest" description="Disordered" evidence="8">
    <location>
        <begin position="676"/>
        <end position="704"/>
    </location>
</feature>
<dbReference type="Proteomes" id="UP000187429">
    <property type="component" value="Unassembled WGS sequence"/>
</dbReference>
<feature type="compositionally biased region" description="Low complexity" evidence="8">
    <location>
        <begin position="832"/>
        <end position="845"/>
    </location>
</feature>
<evidence type="ECO:0000256" key="6">
    <source>
        <dbReference type="ARBA" id="ARBA00023027"/>
    </source>
</evidence>
<dbReference type="InterPro" id="IPR026590">
    <property type="entry name" value="Ssirtuin_cat_dom"/>
</dbReference>
<dbReference type="Gene3D" id="3.40.50.1220">
    <property type="entry name" value="TPP-binding domain"/>
    <property type="match status" value="1"/>
</dbReference>
<feature type="compositionally biased region" description="Polar residues" evidence="8">
    <location>
        <begin position="676"/>
        <end position="685"/>
    </location>
</feature>
<name>A0A1R1YSQ6_9FUNG</name>
<proteinExistence type="inferred from homology"/>
<dbReference type="GO" id="GO:0005634">
    <property type="term" value="C:nucleus"/>
    <property type="evidence" value="ECO:0007669"/>
    <property type="project" value="TreeGrafter"/>
</dbReference>
<dbReference type="GO" id="GO:0046872">
    <property type="term" value="F:metal ion binding"/>
    <property type="evidence" value="ECO:0007669"/>
    <property type="project" value="UniProtKB-KW"/>
</dbReference>
<feature type="compositionally biased region" description="Polar residues" evidence="8">
    <location>
        <begin position="440"/>
        <end position="455"/>
    </location>
</feature>
<evidence type="ECO:0000256" key="4">
    <source>
        <dbReference type="ARBA" id="ARBA00022723"/>
    </source>
</evidence>
<evidence type="ECO:0000313" key="11">
    <source>
        <dbReference type="Proteomes" id="UP000187429"/>
    </source>
</evidence>
<keyword evidence="6" id="KW-0520">NAD</keyword>
<dbReference type="GO" id="GO:0070403">
    <property type="term" value="F:NAD+ binding"/>
    <property type="evidence" value="ECO:0007669"/>
    <property type="project" value="InterPro"/>
</dbReference>
<dbReference type="OrthoDB" id="420264at2759"/>
<feature type="compositionally biased region" description="Polar residues" evidence="8">
    <location>
        <begin position="745"/>
        <end position="754"/>
    </location>
</feature>
<gene>
    <name evidence="10" type="ORF">AYI69_g537</name>
</gene>
<evidence type="ECO:0000256" key="1">
    <source>
        <dbReference type="ARBA" id="ARBA00001947"/>
    </source>
</evidence>
<dbReference type="Gene3D" id="3.30.1600.10">
    <property type="entry name" value="SIR2/SIRT2 'Small Domain"/>
    <property type="match status" value="1"/>
</dbReference>
<protein>
    <submittedName>
        <fullName evidence="10">NAD-dependent histone deacetylase sir2</fullName>
    </submittedName>
</protein>
<dbReference type="AlphaFoldDB" id="A0A1R1YSQ6"/>
<feature type="compositionally biased region" description="Basic residues" evidence="8">
    <location>
        <begin position="492"/>
        <end position="507"/>
    </location>
</feature>
<evidence type="ECO:0000256" key="3">
    <source>
        <dbReference type="ARBA" id="ARBA00022679"/>
    </source>
</evidence>
<dbReference type="PROSITE" id="PS50305">
    <property type="entry name" value="SIRTUIN"/>
    <property type="match status" value="1"/>
</dbReference>
<comment type="similarity">
    <text evidence="2">Belongs to the sirtuin family. Class I subfamily.</text>
</comment>
<feature type="region of interest" description="Disordered" evidence="8">
    <location>
        <begin position="427"/>
        <end position="507"/>
    </location>
</feature>
<dbReference type="EMBL" id="LSSM01000133">
    <property type="protein sequence ID" value="OMJ29929.1"/>
    <property type="molecule type" value="Genomic_DNA"/>
</dbReference>
<sequence>MSSPINQTNKRPAISPESVHILNQNSIDHLSLSPSKRHKIGSHPPSSIPFIPPLPITLHYTHLTTSFMPYQFISIFAKCYLIYHSLENLENDSESSKSTLNTDLLFPSHNATFPPPIAPPIISSNFNSDIEIKNDEIIDFENNVDDPYNPQLYPQKPALSYSDIINSSKPKLRSVSNENERNSIQQDARKLGLDNFLIKYIVQKNYSVISLLNIFEQKLFFNVDDHVDTEFLPLLKISVKKFIQKRPKIPQINSIEDALFLMRRAKRIIVLTGAGVSVSCGIPDFRSSKGIYQQLANEFGLDDPQQMFDIDYFMENPELFYSFAKQLYPDNFKPSPSHYFIKLLEDRAKLLRNYTQNIDTLEHVTGINKVLNCHGSFATATCVRCGYKCQGDDIKKDVMNLNVSYCPRCNDPKYTHNFSQNLHSLSEASNSLSKPHEKNIISTPSKSFSNKQSGPSTPPKISASTHDDLPLYNSNTNEHSGTPSPSTNTSPHHIHSPSKSSKPAKNRNRTVHINKHYSDSDSDASHDSDYKYDSIQGVMKPDIVFFGENLPSIFHSSLQDDRTQVDLLIVMGSSLKVAPVSEIMGHLPPNIPQIVINKTPITHLNFDIQLIGDSDDIVAYLCYRLGWNLCHPRILGGSSLSDEYIQNLSHPFSKSGNSELDKSNYFNLVELWKSSSEPPFSNSTKVPVPADITTNTSNSAVETSPLNKNLAIEKNTSNSNHQNTVALPSTEPHYPNSDDIPSEGSFESENSDYNSESGSDQSDDHDDSSHDESNNPSSNIDGIPKNNTINDFEFKEDKAKTGKASQSTLDINDDSNSDDEHPSDDSYTPIIPENNPKKPANTNPNFQTRRNNNANIYNLIPQNWHLFKGFMMTAEDIYDYYNNSGLSPSLSFIQSTLSNTNDLGYAPPKQLNRKSESSKTPTGNLNTTPLNYSTNTQPNGITSSSSNSNYITNNVNTTSINHKSKNIVNSSIPNSYQLSQDDISQVFQLDYSTDSSQDQ</sequence>
<feature type="domain" description="Deacetylase sirtuin-type" evidence="9">
    <location>
        <begin position="248"/>
        <end position="628"/>
    </location>
</feature>
<dbReference type="SUPFAM" id="SSF52467">
    <property type="entry name" value="DHS-like NAD/FAD-binding domain"/>
    <property type="match status" value="1"/>
</dbReference>
<dbReference type="PANTHER" id="PTHR11085:SF9">
    <property type="entry name" value="NAD-DEPENDENT PROTEIN DEACETYLASE SIRTUIN-1"/>
    <property type="match status" value="1"/>
</dbReference>
<feature type="binding site" evidence="7">
    <location>
        <position position="382"/>
    </location>
    <ligand>
        <name>Zn(2+)</name>
        <dbReference type="ChEBI" id="CHEBI:29105"/>
    </ligand>
</feature>
<feature type="binding site" evidence="7">
    <location>
        <position position="406"/>
    </location>
    <ligand>
        <name>Zn(2+)</name>
        <dbReference type="ChEBI" id="CHEBI:29105"/>
    </ligand>
</feature>
<feature type="compositionally biased region" description="Low complexity" evidence="8">
    <location>
        <begin position="920"/>
        <end position="931"/>
    </location>
</feature>
<dbReference type="InterPro" id="IPR029035">
    <property type="entry name" value="DHS-like_NAD/FAD-binding_dom"/>
</dbReference>
<reference evidence="11" key="1">
    <citation type="submission" date="2017-01" db="EMBL/GenBank/DDBJ databases">
        <authorList>
            <person name="Wang Y."/>
            <person name="White M."/>
            <person name="Kvist S."/>
            <person name="Moncalvo J.-M."/>
        </authorList>
    </citation>
    <scope>NUCLEOTIDE SEQUENCE [LARGE SCALE GENOMIC DNA]</scope>
    <source>
        <strain evidence="11">ID-206-W2</strain>
    </source>
</reference>
<feature type="region of interest" description="Disordered" evidence="8">
    <location>
        <begin position="717"/>
        <end position="850"/>
    </location>
</feature>
<dbReference type="InterPro" id="IPR026591">
    <property type="entry name" value="Sirtuin_cat_small_dom_sf"/>
</dbReference>
<dbReference type="Pfam" id="PF02146">
    <property type="entry name" value="SIR2"/>
    <property type="match status" value="2"/>
</dbReference>
<evidence type="ECO:0000256" key="7">
    <source>
        <dbReference type="PROSITE-ProRule" id="PRU00236"/>
    </source>
</evidence>
<evidence type="ECO:0000256" key="8">
    <source>
        <dbReference type="SAM" id="MobiDB-lite"/>
    </source>
</evidence>
<keyword evidence="4 7" id="KW-0479">Metal-binding</keyword>
<keyword evidence="5 7" id="KW-0862">Zinc</keyword>
<accession>A0A1R1YSQ6</accession>